<dbReference type="EMBL" id="JAUSVS010000003">
    <property type="protein sequence ID" value="MDQ0464400.1"/>
    <property type="molecule type" value="Genomic_DNA"/>
</dbReference>
<dbReference type="RefSeq" id="WP_307349049.1">
    <property type="nucleotide sequence ID" value="NZ_JAUSVS010000003.1"/>
</dbReference>
<name>A0ABU0ISK9_9CAUL</name>
<protein>
    <submittedName>
        <fullName evidence="2">Phage baseplate assembly protein W</fullName>
    </submittedName>
</protein>
<keyword evidence="3" id="KW-1185">Reference proteome</keyword>
<dbReference type="Proteomes" id="UP001228905">
    <property type="component" value="Unassembled WGS sequence"/>
</dbReference>
<gene>
    <name evidence="2" type="ORF">QO010_002181</name>
</gene>
<evidence type="ECO:0000259" key="1">
    <source>
        <dbReference type="Pfam" id="PF04965"/>
    </source>
</evidence>
<comment type="caution">
    <text evidence="2">The sequence shown here is derived from an EMBL/GenBank/DDBJ whole genome shotgun (WGS) entry which is preliminary data.</text>
</comment>
<reference evidence="2 3" key="1">
    <citation type="submission" date="2023-07" db="EMBL/GenBank/DDBJ databases">
        <title>Genomic Encyclopedia of Type Strains, Phase IV (KMG-IV): sequencing the most valuable type-strain genomes for metagenomic binning, comparative biology and taxonomic classification.</title>
        <authorList>
            <person name="Goeker M."/>
        </authorList>
    </citation>
    <scope>NUCLEOTIDE SEQUENCE [LARGE SCALE GENOMIC DNA]</scope>
    <source>
        <strain evidence="2 3">DSM 18695</strain>
    </source>
</reference>
<dbReference type="Gene3D" id="3.10.450.40">
    <property type="match status" value="1"/>
</dbReference>
<organism evidence="2 3">
    <name type="scientific">Caulobacter ginsengisoli</name>
    <dbReference type="NCBI Taxonomy" id="400775"/>
    <lineage>
        <taxon>Bacteria</taxon>
        <taxon>Pseudomonadati</taxon>
        <taxon>Pseudomonadota</taxon>
        <taxon>Alphaproteobacteria</taxon>
        <taxon>Caulobacterales</taxon>
        <taxon>Caulobacteraceae</taxon>
        <taxon>Caulobacter</taxon>
    </lineage>
</organism>
<dbReference type="SUPFAM" id="SSF160719">
    <property type="entry name" value="gpW/gp25-like"/>
    <property type="match status" value="1"/>
</dbReference>
<evidence type="ECO:0000313" key="3">
    <source>
        <dbReference type="Proteomes" id="UP001228905"/>
    </source>
</evidence>
<proteinExistence type="predicted"/>
<sequence length="131" mass="14335">MTRADFAFPFGIAPGAGQARRTNYEDHVDQMIRQILLTDPRERVCLPDYGAGLRRLLFSPLSVGLEATTQLLVSQSLTRWLGDQIVVRKVSVLSAEDGAPGAGLPDGAVVVQIDYELIETRTVRRVQAVVS</sequence>
<feature type="domain" description="IraD/Gp25-like" evidence="1">
    <location>
        <begin position="24"/>
        <end position="120"/>
    </location>
</feature>
<dbReference type="InterPro" id="IPR007048">
    <property type="entry name" value="IraD/Gp25-like"/>
</dbReference>
<dbReference type="Pfam" id="PF04965">
    <property type="entry name" value="GPW_gp25"/>
    <property type="match status" value="1"/>
</dbReference>
<accession>A0ABU0ISK9</accession>
<evidence type="ECO:0000313" key="2">
    <source>
        <dbReference type="EMBL" id="MDQ0464400.1"/>
    </source>
</evidence>